<dbReference type="Proteomes" id="UP001519295">
    <property type="component" value="Unassembled WGS sequence"/>
</dbReference>
<gene>
    <name evidence="2" type="ORF">JOF36_006609</name>
</gene>
<sequence length="68" mass="7253">MKAAQNVVGFAGVILGVIPLLQYLFVGRIGLWQFVVGEAPSFPWLYPLAALVVAGVALVALDRDTAIR</sequence>
<keyword evidence="1" id="KW-0812">Transmembrane</keyword>
<organism evidence="2 3">
    <name type="scientific">Pseudonocardia parietis</name>
    <dbReference type="NCBI Taxonomy" id="570936"/>
    <lineage>
        <taxon>Bacteria</taxon>
        <taxon>Bacillati</taxon>
        <taxon>Actinomycetota</taxon>
        <taxon>Actinomycetes</taxon>
        <taxon>Pseudonocardiales</taxon>
        <taxon>Pseudonocardiaceae</taxon>
        <taxon>Pseudonocardia</taxon>
    </lineage>
</organism>
<dbReference type="EMBL" id="JAGINU010000001">
    <property type="protein sequence ID" value="MBP2370913.1"/>
    <property type="molecule type" value="Genomic_DNA"/>
</dbReference>
<feature type="transmembrane region" description="Helical" evidence="1">
    <location>
        <begin position="7"/>
        <end position="24"/>
    </location>
</feature>
<dbReference type="RefSeq" id="WP_210034516.1">
    <property type="nucleotide sequence ID" value="NZ_JAGINU010000001.1"/>
</dbReference>
<feature type="transmembrane region" description="Helical" evidence="1">
    <location>
        <begin position="44"/>
        <end position="61"/>
    </location>
</feature>
<protein>
    <submittedName>
        <fullName evidence="2">Uncharacterized protein</fullName>
    </submittedName>
</protein>
<evidence type="ECO:0000256" key="1">
    <source>
        <dbReference type="SAM" id="Phobius"/>
    </source>
</evidence>
<name>A0ABS4W4S7_9PSEU</name>
<accession>A0ABS4W4S7</accession>
<evidence type="ECO:0000313" key="3">
    <source>
        <dbReference type="Proteomes" id="UP001519295"/>
    </source>
</evidence>
<keyword evidence="1" id="KW-0472">Membrane</keyword>
<keyword evidence="3" id="KW-1185">Reference proteome</keyword>
<keyword evidence="1" id="KW-1133">Transmembrane helix</keyword>
<comment type="caution">
    <text evidence="2">The sequence shown here is derived from an EMBL/GenBank/DDBJ whole genome shotgun (WGS) entry which is preliminary data.</text>
</comment>
<evidence type="ECO:0000313" key="2">
    <source>
        <dbReference type="EMBL" id="MBP2370913.1"/>
    </source>
</evidence>
<proteinExistence type="predicted"/>
<reference evidence="2 3" key="1">
    <citation type="submission" date="2021-03" db="EMBL/GenBank/DDBJ databases">
        <title>Sequencing the genomes of 1000 actinobacteria strains.</title>
        <authorList>
            <person name="Klenk H.-P."/>
        </authorList>
    </citation>
    <scope>NUCLEOTIDE SEQUENCE [LARGE SCALE GENOMIC DNA]</scope>
    <source>
        <strain evidence="2 3">DSM 45256</strain>
    </source>
</reference>